<evidence type="ECO:0000256" key="1">
    <source>
        <dbReference type="SAM" id="Phobius"/>
    </source>
</evidence>
<evidence type="ECO:0000313" key="2">
    <source>
        <dbReference type="EMBL" id="ADJ22246.1"/>
    </source>
</evidence>
<keyword evidence="3" id="KW-1185">Reference proteome</keyword>
<dbReference type="Proteomes" id="UP000002033">
    <property type="component" value="Chromosome"/>
</dbReference>
<dbReference type="RefSeq" id="WP_013214465.1">
    <property type="nucleotide sequence ID" value="NC_014313.1"/>
</dbReference>
<protein>
    <submittedName>
        <fullName evidence="2">Uncharacterized protein</fullName>
    </submittedName>
</protein>
<name>D8JRL7_HYPDA</name>
<dbReference type="EMBL" id="CP002083">
    <property type="protein sequence ID" value="ADJ22246.1"/>
    <property type="molecule type" value="Genomic_DNA"/>
</dbReference>
<gene>
    <name evidence="2" type="ordered locus">Hden_0424</name>
</gene>
<keyword evidence="1" id="KW-1133">Transmembrane helix</keyword>
<feature type="transmembrane region" description="Helical" evidence="1">
    <location>
        <begin position="132"/>
        <end position="151"/>
    </location>
</feature>
<keyword evidence="1" id="KW-0472">Membrane</keyword>
<feature type="transmembrane region" description="Helical" evidence="1">
    <location>
        <begin position="35"/>
        <end position="54"/>
    </location>
</feature>
<proteinExistence type="predicted"/>
<evidence type="ECO:0000313" key="3">
    <source>
        <dbReference type="Proteomes" id="UP000002033"/>
    </source>
</evidence>
<accession>D8JRL7</accession>
<sequence length="165" mass="18067" precursor="true">MTSSQLLKTLAVLSISCVAAAVWLWHATGEPPNHWLFRIAGLAFFAALIIAIVSPDTRPRILMRFLAALFALFALISFASDISRPAVDGQGPGTMSLLQHLQSLAPTFVAALQRTIENATGAFVWDPLLTSFLSLPAWLLFLLFAVGAGFLGRPRRRVRIFVNDY</sequence>
<reference evidence="3" key="1">
    <citation type="journal article" date="2011" name="J. Bacteriol.">
        <title>Genome sequences of eight morphologically diverse alphaproteobacteria.</title>
        <authorList>
            <consortium name="US DOE Joint Genome Institute"/>
            <person name="Brown P.J."/>
            <person name="Kysela D.T."/>
            <person name="Buechlein A."/>
            <person name="Hemmerich C."/>
            <person name="Brun Y.V."/>
        </authorList>
    </citation>
    <scope>NUCLEOTIDE SEQUENCE [LARGE SCALE GENOMIC DNA]</scope>
    <source>
        <strain evidence="3">ATCC 51888 / DSM 1869 / NCIB 11706 / TK 0415</strain>
    </source>
</reference>
<organism evidence="2 3">
    <name type="scientific">Hyphomicrobium denitrificans (strain ATCC 51888 / DSM 1869 / NCIMB 11706 / TK 0415)</name>
    <dbReference type="NCBI Taxonomy" id="582899"/>
    <lineage>
        <taxon>Bacteria</taxon>
        <taxon>Pseudomonadati</taxon>
        <taxon>Pseudomonadota</taxon>
        <taxon>Alphaproteobacteria</taxon>
        <taxon>Hyphomicrobiales</taxon>
        <taxon>Hyphomicrobiaceae</taxon>
        <taxon>Hyphomicrobium</taxon>
    </lineage>
</organism>
<dbReference type="OrthoDB" id="7679120at2"/>
<keyword evidence="1" id="KW-0812">Transmembrane</keyword>
<feature type="transmembrane region" description="Helical" evidence="1">
    <location>
        <begin position="61"/>
        <end position="79"/>
    </location>
</feature>
<dbReference type="KEGG" id="hdn:Hden_0424"/>
<dbReference type="AlphaFoldDB" id="D8JRL7"/>
<dbReference type="HOGENOM" id="CLU_1624871_0_0_5"/>